<name>A0A9Q0MA04_BLOTA</name>
<keyword evidence="2" id="KW-0472">Membrane</keyword>
<feature type="compositionally biased region" description="Pro residues" evidence="1">
    <location>
        <begin position="490"/>
        <end position="525"/>
    </location>
</feature>
<feature type="compositionally biased region" description="Polar residues" evidence="1">
    <location>
        <begin position="548"/>
        <end position="557"/>
    </location>
</feature>
<reference evidence="4" key="1">
    <citation type="submission" date="2022-12" db="EMBL/GenBank/DDBJ databases">
        <title>Genome assemblies of Blomia tropicalis.</title>
        <authorList>
            <person name="Cui Y."/>
        </authorList>
    </citation>
    <scope>NUCLEOTIDE SEQUENCE</scope>
    <source>
        <tissue evidence="4">Adult mites</tissue>
    </source>
</reference>
<feature type="region of interest" description="Disordered" evidence="1">
    <location>
        <begin position="313"/>
        <end position="351"/>
    </location>
</feature>
<dbReference type="Proteomes" id="UP001142055">
    <property type="component" value="Chromosome 1"/>
</dbReference>
<proteinExistence type="predicted"/>
<evidence type="ECO:0000256" key="1">
    <source>
        <dbReference type="SAM" id="MobiDB-lite"/>
    </source>
</evidence>
<evidence type="ECO:0000256" key="3">
    <source>
        <dbReference type="SAM" id="SignalP"/>
    </source>
</evidence>
<evidence type="ECO:0000313" key="4">
    <source>
        <dbReference type="EMBL" id="KAJ6221699.1"/>
    </source>
</evidence>
<feature type="region of interest" description="Disordered" evidence="1">
    <location>
        <begin position="456"/>
        <end position="558"/>
    </location>
</feature>
<feature type="compositionally biased region" description="Polar residues" evidence="1">
    <location>
        <begin position="456"/>
        <end position="468"/>
    </location>
</feature>
<feature type="transmembrane region" description="Helical" evidence="2">
    <location>
        <begin position="256"/>
        <end position="280"/>
    </location>
</feature>
<evidence type="ECO:0000256" key="2">
    <source>
        <dbReference type="SAM" id="Phobius"/>
    </source>
</evidence>
<gene>
    <name evidence="4" type="ORF">RDWZM_000244</name>
</gene>
<protein>
    <submittedName>
        <fullName evidence="4">Uncharacterized protein</fullName>
    </submittedName>
</protein>
<evidence type="ECO:0000313" key="5">
    <source>
        <dbReference type="Proteomes" id="UP001142055"/>
    </source>
</evidence>
<keyword evidence="2" id="KW-0812">Transmembrane</keyword>
<feature type="signal peptide" evidence="3">
    <location>
        <begin position="1"/>
        <end position="21"/>
    </location>
</feature>
<dbReference type="EMBL" id="JAPWDV010000001">
    <property type="protein sequence ID" value="KAJ6221699.1"/>
    <property type="molecule type" value="Genomic_DNA"/>
</dbReference>
<feature type="chain" id="PRO_5040351250" evidence="3">
    <location>
        <begin position="22"/>
        <end position="575"/>
    </location>
</feature>
<accession>A0A9Q0MA04</accession>
<keyword evidence="3" id="KW-0732">Signal</keyword>
<comment type="caution">
    <text evidence="4">The sequence shown here is derived from an EMBL/GenBank/DDBJ whole genome shotgun (WGS) entry which is preliminary data.</text>
</comment>
<dbReference type="AlphaFoldDB" id="A0A9Q0MA04"/>
<organism evidence="4 5">
    <name type="scientific">Blomia tropicalis</name>
    <name type="common">Mite</name>
    <dbReference type="NCBI Taxonomy" id="40697"/>
    <lineage>
        <taxon>Eukaryota</taxon>
        <taxon>Metazoa</taxon>
        <taxon>Ecdysozoa</taxon>
        <taxon>Arthropoda</taxon>
        <taxon>Chelicerata</taxon>
        <taxon>Arachnida</taxon>
        <taxon>Acari</taxon>
        <taxon>Acariformes</taxon>
        <taxon>Sarcoptiformes</taxon>
        <taxon>Astigmata</taxon>
        <taxon>Glycyphagoidea</taxon>
        <taxon>Echimyopodidae</taxon>
        <taxon>Blomia</taxon>
    </lineage>
</organism>
<keyword evidence="5" id="KW-1185">Reference proteome</keyword>
<feature type="compositionally biased region" description="Basic residues" evidence="1">
    <location>
        <begin position="329"/>
        <end position="340"/>
    </location>
</feature>
<keyword evidence="2" id="KW-1133">Transmembrane helix</keyword>
<sequence>MHIYRLLVFLSLFTYILPTHAASVKFVNGSSAYGWKTSRISPVNICGFEANRVIFKSSCKIAVPNGISLMIWPNTVCEKDWSFDYCQESQLPPPPIRSFFLVRRNHAKLICYPKGHHTCWYDDLIITSKRPATVNGIKIEFSGIKGHDVVQIEDEPTTTTAVPIRHQNISPPQNASASPPELLPITPRPLPTTPELIPITPGLMPSTPSQIASTPHSTTVQYIPEIDNLFNLEFDNSNNGSLRRNKFKATITTTPLGLVVAVSILAITNVILVASVCYCLRRRVRRRVEIAGRYTRNVTEMVAESISENGLLGCSSANSPDSKSTKGGGTKKKNNKRNGKQGKGQEVANNEYAAVDCSPSRTGTKSYLSRVGTKLNFDNPVEWDWPRTDLSSFRNPDQIDPLYAVPRKNAEVALEPQMETVYLDSRSMSSTISEISPIPHLGINQQVVTVDINRSPTQPNNLHSTATYESHVPGRMSHSRAREIIKSLPLQPPPTVGHYDLPPPTVGHYDLPPPTAESHDLPPPTAESHDLSSGLFKAPALPKKQPKTPLNSRNSQRLVPWNLRTGVTAPKRYGY</sequence>